<organism evidence="1 2">
    <name type="scientific">Nocardiopsis terrae</name>
    <dbReference type="NCBI Taxonomy" id="372655"/>
    <lineage>
        <taxon>Bacteria</taxon>
        <taxon>Bacillati</taxon>
        <taxon>Actinomycetota</taxon>
        <taxon>Actinomycetes</taxon>
        <taxon>Streptosporangiales</taxon>
        <taxon>Nocardiopsidaceae</taxon>
        <taxon>Nocardiopsis</taxon>
    </lineage>
</organism>
<dbReference type="Proteomes" id="UP000598217">
    <property type="component" value="Unassembled WGS sequence"/>
</dbReference>
<evidence type="ECO:0000313" key="1">
    <source>
        <dbReference type="EMBL" id="MBE1457910.1"/>
    </source>
</evidence>
<keyword evidence="2" id="KW-1185">Reference proteome</keyword>
<proteinExistence type="predicted"/>
<protein>
    <recommendedName>
        <fullName evidence="3">TIGR02678 family protein</fullName>
    </recommendedName>
</protein>
<evidence type="ECO:0008006" key="3">
    <source>
        <dbReference type="Google" id="ProtNLM"/>
    </source>
</evidence>
<dbReference type="EMBL" id="JADBDY010000001">
    <property type="protein sequence ID" value="MBE1457910.1"/>
    <property type="molecule type" value="Genomic_DNA"/>
</dbReference>
<accession>A0ABR9HFV0</accession>
<dbReference type="RefSeq" id="WP_191270785.1">
    <property type="nucleotide sequence ID" value="NZ_BMXJ01000004.1"/>
</dbReference>
<sequence>MTERLMTAISRCLDWANEADPPPLLQVDALVLLLRAHEDAGAHEPGDWTVDDVHEVAALLTERGEPPEHLRDTWLSWCDHLVSRGALMSTESPRRLRTAIEQVDLTPGAPTAPGPEPLADAAAPLLERLGYGESGEPALLLPFVPAPLSELDARAGAVDTLHRAARLAAWVDPDRLLRPGTDHDDLCPTDTAQAAEALGTTPRDVRFLFTVARSAGLLRTTYLHVLPGPAAHAWADERPGAAADAWADALTTMAAIPGPAPFLLLTELFLSGRAHTPAELVHACGPGAVPGPESAEQHVHRVLRTLARLEAVQEVANGRYRISALGDHCAARRLRASGIEVPEAPSVTALDAEAFLGVLEEVRPVDVEALLDRWITGQPSPETAARTLVNAGLPPVGADAGTFVRTVAERPWADVVLALTAECPLKGTAELAR</sequence>
<evidence type="ECO:0000313" key="2">
    <source>
        <dbReference type="Proteomes" id="UP000598217"/>
    </source>
</evidence>
<reference evidence="1 2" key="1">
    <citation type="submission" date="2020-10" db="EMBL/GenBank/DDBJ databases">
        <title>Sequencing the genomes of 1000 actinobacteria strains.</title>
        <authorList>
            <person name="Klenk H.-P."/>
        </authorList>
    </citation>
    <scope>NUCLEOTIDE SEQUENCE [LARGE SCALE GENOMIC DNA]</scope>
    <source>
        <strain evidence="1 2">DSM 45157</strain>
    </source>
</reference>
<comment type="caution">
    <text evidence="1">The sequence shown here is derived from an EMBL/GenBank/DDBJ whole genome shotgun (WGS) entry which is preliminary data.</text>
</comment>
<name>A0ABR9HFV0_9ACTN</name>
<gene>
    <name evidence="1" type="ORF">H4W79_002124</name>
</gene>